<proteinExistence type="predicted"/>
<dbReference type="RefSeq" id="WP_048044532.1">
    <property type="nucleotide sequence ID" value="NZ_JJPA01000229.1"/>
</dbReference>
<dbReference type="EMBL" id="JJPA01000229">
    <property type="protein sequence ID" value="KKG27596.1"/>
    <property type="molecule type" value="Genomic_DNA"/>
</dbReference>
<accession>A0A0F8DJ30</accession>
<reference evidence="1 2" key="1">
    <citation type="journal article" date="2015" name="ISME J.">
        <title>Genomic and phenotypic differentiation among Methanosarcina mazei populations from Columbia River sediment.</title>
        <authorList>
            <person name="Youngblut N.D."/>
            <person name="Wirth J.S."/>
            <person name="Henriksen J.R."/>
            <person name="Smith M."/>
            <person name="Simon H."/>
            <person name="Metcalf W.W."/>
            <person name="Whitaker R.J."/>
        </authorList>
    </citation>
    <scope>NUCLEOTIDE SEQUENCE [LARGE SCALE GENOMIC DNA]</scope>
    <source>
        <strain evidence="1 2">3.F.A.1A.1</strain>
    </source>
</reference>
<name>A0A0F8DJ30_METMZ</name>
<evidence type="ECO:0000313" key="2">
    <source>
        <dbReference type="Proteomes" id="UP000034399"/>
    </source>
</evidence>
<gene>
    <name evidence="1" type="ORF">DU52_08270</name>
</gene>
<comment type="caution">
    <text evidence="1">The sequence shown here is derived from an EMBL/GenBank/DDBJ whole genome shotgun (WGS) entry which is preliminary data.</text>
</comment>
<dbReference type="Proteomes" id="UP000034399">
    <property type="component" value="Unassembled WGS sequence"/>
</dbReference>
<sequence>MLKKMNVCKWLAMISVLCLFGCNSTEKVLKPSMIDIAKNEATAFFMVHPEYTNSKGKENLLFEIFKSEVKKPENRHKSILELLNESHSQLVVLDHFEKNEDIS</sequence>
<protein>
    <submittedName>
        <fullName evidence="1">Uncharacterized protein</fullName>
    </submittedName>
</protein>
<organism evidence="1 2">
    <name type="scientific">Methanosarcina mazei</name>
    <name type="common">Methanosarcina frisia</name>
    <dbReference type="NCBI Taxonomy" id="2209"/>
    <lineage>
        <taxon>Archaea</taxon>
        <taxon>Methanobacteriati</taxon>
        <taxon>Methanobacteriota</taxon>
        <taxon>Stenosarchaea group</taxon>
        <taxon>Methanomicrobia</taxon>
        <taxon>Methanosarcinales</taxon>
        <taxon>Methanosarcinaceae</taxon>
        <taxon>Methanosarcina</taxon>
    </lineage>
</organism>
<dbReference type="AlphaFoldDB" id="A0A0F8DJ30"/>
<dbReference type="PATRIC" id="fig|2209.61.peg.1807"/>
<evidence type="ECO:0000313" key="1">
    <source>
        <dbReference type="EMBL" id="KKG27596.1"/>
    </source>
</evidence>